<name>A3ZP92_9BACT</name>
<evidence type="ECO:0000259" key="2">
    <source>
        <dbReference type="Pfam" id="PF00534"/>
    </source>
</evidence>
<dbReference type="Pfam" id="PF00534">
    <property type="entry name" value="Glycos_transf_1"/>
    <property type="match status" value="1"/>
</dbReference>
<dbReference type="InterPro" id="IPR001296">
    <property type="entry name" value="Glyco_trans_1"/>
</dbReference>
<dbReference type="AlphaFoldDB" id="A3ZP92"/>
<sequence length="384" mass="43282">MGATPSLDESPVARKSLGILCDFREENWPSMDLAAEMLHQEIGKRNDRSWAGELILPNYRRRFTWTKRLIGEKHAGNLDRLYNRMRAYPQHLASLRPHSFYHLCDHSYAHLLHRLPAGKVGAFCHDLDTFRCLLEPERDPRPRWYRHMTRSILDGLRKAAIVFHPTVQTGREILQYGLVSPEKLVLAPNGVASEFTSVDRLDDSELLQGESPFLLNVGTSIPRKRIDVLLRVFSQTRTFWPQLRLVQIGGQWTTTQQTLLDELEIRPHVTQLRGLSRNQLAAYYRDAAVVVQPTEAEGFGLPIVEALACGALVVASDIPVLREVGGEAVIFASVGNVNAWKHALVNVKSGRHPSSFARLSQAAKFAWRSQAETILAAYDRLAGV</sequence>
<dbReference type="eggNOG" id="COG0438">
    <property type="taxonomic scope" value="Bacteria"/>
</dbReference>
<protein>
    <recommendedName>
        <fullName evidence="2">Glycosyl transferase family 1 domain-containing protein</fullName>
    </recommendedName>
</protein>
<evidence type="ECO:0000313" key="4">
    <source>
        <dbReference type="Proteomes" id="UP000004358"/>
    </source>
</evidence>
<organism evidence="3 4">
    <name type="scientific">Blastopirellula marina DSM 3645</name>
    <dbReference type="NCBI Taxonomy" id="314230"/>
    <lineage>
        <taxon>Bacteria</taxon>
        <taxon>Pseudomonadati</taxon>
        <taxon>Planctomycetota</taxon>
        <taxon>Planctomycetia</taxon>
        <taxon>Pirellulales</taxon>
        <taxon>Pirellulaceae</taxon>
        <taxon>Blastopirellula</taxon>
    </lineage>
</organism>
<reference evidence="3 4" key="1">
    <citation type="submission" date="2006-02" db="EMBL/GenBank/DDBJ databases">
        <authorList>
            <person name="Amann R."/>
            <person name="Ferriera S."/>
            <person name="Johnson J."/>
            <person name="Kravitz S."/>
            <person name="Halpern A."/>
            <person name="Remington K."/>
            <person name="Beeson K."/>
            <person name="Tran B."/>
            <person name="Rogers Y.-H."/>
            <person name="Friedman R."/>
            <person name="Venter J.C."/>
        </authorList>
    </citation>
    <scope>NUCLEOTIDE SEQUENCE [LARGE SCALE GENOMIC DNA]</scope>
    <source>
        <strain evidence="3 4">DSM 3645</strain>
    </source>
</reference>
<dbReference type="GO" id="GO:0016757">
    <property type="term" value="F:glycosyltransferase activity"/>
    <property type="evidence" value="ECO:0007669"/>
    <property type="project" value="InterPro"/>
</dbReference>
<feature type="domain" description="Glycosyl transferase family 1" evidence="2">
    <location>
        <begin position="201"/>
        <end position="351"/>
    </location>
</feature>
<dbReference type="PANTHER" id="PTHR46401:SF2">
    <property type="entry name" value="GLYCOSYLTRANSFERASE WBBK-RELATED"/>
    <property type="match status" value="1"/>
</dbReference>
<accession>A3ZP92</accession>
<dbReference type="Proteomes" id="UP000004358">
    <property type="component" value="Unassembled WGS sequence"/>
</dbReference>
<dbReference type="STRING" id="314230.DSM3645_28352"/>
<dbReference type="HOGENOM" id="CLU_009583_27_1_0"/>
<gene>
    <name evidence="3" type="ORF">DSM3645_28352</name>
</gene>
<comment type="caution">
    <text evidence="3">The sequence shown here is derived from an EMBL/GenBank/DDBJ whole genome shotgun (WGS) entry which is preliminary data.</text>
</comment>
<evidence type="ECO:0000256" key="1">
    <source>
        <dbReference type="ARBA" id="ARBA00022679"/>
    </source>
</evidence>
<dbReference type="GO" id="GO:0009103">
    <property type="term" value="P:lipopolysaccharide biosynthetic process"/>
    <property type="evidence" value="ECO:0007669"/>
    <property type="project" value="TreeGrafter"/>
</dbReference>
<dbReference type="SUPFAM" id="SSF53756">
    <property type="entry name" value="UDP-Glycosyltransferase/glycogen phosphorylase"/>
    <property type="match status" value="1"/>
</dbReference>
<proteinExistence type="predicted"/>
<evidence type="ECO:0000313" key="3">
    <source>
        <dbReference type="EMBL" id="EAQ81570.1"/>
    </source>
</evidence>
<dbReference type="EMBL" id="AANZ01000004">
    <property type="protein sequence ID" value="EAQ81570.1"/>
    <property type="molecule type" value="Genomic_DNA"/>
</dbReference>
<dbReference type="PANTHER" id="PTHR46401">
    <property type="entry name" value="GLYCOSYLTRANSFERASE WBBK-RELATED"/>
    <property type="match status" value="1"/>
</dbReference>
<keyword evidence="1" id="KW-0808">Transferase</keyword>
<dbReference type="CDD" id="cd03809">
    <property type="entry name" value="GT4_MtfB-like"/>
    <property type="match status" value="1"/>
</dbReference>
<dbReference type="Gene3D" id="3.40.50.2000">
    <property type="entry name" value="Glycogen Phosphorylase B"/>
    <property type="match status" value="1"/>
</dbReference>